<feature type="region of interest" description="Disordered" evidence="1">
    <location>
        <begin position="40"/>
        <end position="59"/>
    </location>
</feature>
<feature type="compositionally biased region" description="Basic residues" evidence="1">
    <location>
        <begin position="50"/>
        <end position="59"/>
    </location>
</feature>
<evidence type="ECO:0000256" key="1">
    <source>
        <dbReference type="SAM" id="MobiDB-lite"/>
    </source>
</evidence>
<sequence>MRKKANIRELIVEILFLRIKESGREIINVVRNGSKKPKIKREYSLDNKSKVKRRNPNIW</sequence>
<proteinExistence type="predicted"/>
<comment type="caution">
    <text evidence="2">The sequence shown here is derived from an EMBL/GenBank/DDBJ whole genome shotgun (WGS) entry which is preliminary data.</text>
</comment>
<evidence type="ECO:0000313" key="2">
    <source>
        <dbReference type="EMBL" id="RLG70744.1"/>
    </source>
</evidence>
<evidence type="ECO:0000313" key="3">
    <source>
        <dbReference type="Proteomes" id="UP000278031"/>
    </source>
</evidence>
<reference evidence="2 3" key="1">
    <citation type="submission" date="2018-06" db="EMBL/GenBank/DDBJ databases">
        <title>Extensive metabolic versatility and redundancy in microbially diverse, dynamic hydrothermal sediments.</title>
        <authorList>
            <person name="Dombrowski N."/>
            <person name="Teske A."/>
            <person name="Baker B.J."/>
        </authorList>
    </citation>
    <scope>NUCLEOTIDE SEQUENCE [LARGE SCALE GENOMIC DNA]</scope>
    <source>
        <strain evidence="2">B51_G17</strain>
    </source>
</reference>
<name>A0A497JIN3_9ARCH</name>
<feature type="compositionally biased region" description="Basic and acidic residues" evidence="1">
    <location>
        <begin position="40"/>
        <end position="49"/>
    </location>
</feature>
<accession>A0A497JIN3</accession>
<gene>
    <name evidence="2" type="ORF">DRO04_01250</name>
</gene>
<dbReference type="Proteomes" id="UP000278031">
    <property type="component" value="Unassembled WGS sequence"/>
</dbReference>
<organism evidence="2 3">
    <name type="scientific">Candidatus Iainarchaeum sp</name>
    <dbReference type="NCBI Taxonomy" id="3101447"/>
    <lineage>
        <taxon>Archaea</taxon>
        <taxon>Candidatus Iainarchaeota</taxon>
        <taxon>Candidatus Iainarchaeia</taxon>
        <taxon>Candidatus Iainarchaeales</taxon>
        <taxon>Candidatus Iainarchaeaceae</taxon>
        <taxon>Candidatus Iainarchaeum</taxon>
    </lineage>
</organism>
<dbReference type="AlphaFoldDB" id="A0A497JIN3"/>
<dbReference type="EMBL" id="QMWP01000035">
    <property type="protein sequence ID" value="RLG70744.1"/>
    <property type="molecule type" value="Genomic_DNA"/>
</dbReference>
<protein>
    <submittedName>
        <fullName evidence="2">Uncharacterized protein</fullName>
    </submittedName>
</protein>